<dbReference type="EMBL" id="JAZGQK010000002">
    <property type="protein sequence ID" value="MEE6257505.1"/>
    <property type="molecule type" value="Genomic_DNA"/>
</dbReference>
<name>A0ABU7RLX2_9ACTN</name>
<evidence type="ECO:0000313" key="13">
    <source>
        <dbReference type="Proteomes" id="UP001332243"/>
    </source>
</evidence>
<evidence type="ECO:0000256" key="1">
    <source>
        <dbReference type="ARBA" id="ARBA00004413"/>
    </source>
</evidence>
<keyword evidence="6" id="KW-1278">Translocase</keyword>
<dbReference type="SUPFAM" id="SSF52540">
    <property type="entry name" value="P-loop containing nucleoside triphosphate hydrolases"/>
    <property type="match status" value="1"/>
</dbReference>
<sequence>MSHAIRAEGLVKRFGATTALAGVDLAVRTGTVFGLLGPNGAGKTTTVRVLATLLRPDAGTATVGGYDIHREAHQVRQTIGLTGQYASVDETLTGAENLLLIGRLLGMSRTDARARARQLLADFHLADAADRAAKTYSGGMRRRLDLAASLVGRPRLLFLDEPTTGLDPRSRTELWGIVRDLVDSGVTVLLTTQYLEEADQLADEVAVVDHGRVIAHGPPEELKARVGGQTLVVRPDDPADVPVLLAVLREVTGAEPQLAQQTATVAVNGGDILPAVVRRLDEAEVTVAELALRGASLDEVFLSLTGHRAEEPDDGQHDDRDDHRAGGTRGGDPEPQGSGPRGNQLEGTLA</sequence>
<dbReference type="InterPro" id="IPR050763">
    <property type="entry name" value="ABC_transporter_ATP-binding"/>
</dbReference>
<dbReference type="Proteomes" id="UP001332243">
    <property type="component" value="Unassembled WGS sequence"/>
</dbReference>
<comment type="similarity">
    <text evidence="9">Belongs to the ABC transporter superfamily. Drug exporter-1 (DrugE1) (TC 3.A.1.105) family.</text>
</comment>
<evidence type="ECO:0000256" key="8">
    <source>
        <dbReference type="ARBA" id="ARBA00023251"/>
    </source>
</evidence>
<keyword evidence="2" id="KW-0813">Transport</keyword>
<evidence type="ECO:0000256" key="3">
    <source>
        <dbReference type="ARBA" id="ARBA00022475"/>
    </source>
</evidence>
<dbReference type="PROSITE" id="PS50893">
    <property type="entry name" value="ABC_TRANSPORTER_2"/>
    <property type="match status" value="1"/>
</dbReference>
<feature type="region of interest" description="Disordered" evidence="10">
    <location>
        <begin position="308"/>
        <end position="350"/>
    </location>
</feature>
<reference evidence="12 13" key="1">
    <citation type="submission" date="2024-01" db="EMBL/GenBank/DDBJ databases">
        <title>Genome insights into Plantactinospora sonchi sp. nov.</title>
        <authorList>
            <person name="Wang L."/>
        </authorList>
    </citation>
    <scope>NUCLEOTIDE SEQUENCE [LARGE SCALE GENOMIC DNA]</scope>
    <source>
        <strain evidence="12 13">NEAU-QY2</strain>
    </source>
</reference>
<keyword evidence="5 12" id="KW-0067">ATP-binding</keyword>
<protein>
    <submittedName>
        <fullName evidence="12">ATP-binding cassette domain-containing protein</fullName>
    </submittedName>
</protein>
<dbReference type="InterPro" id="IPR003593">
    <property type="entry name" value="AAA+_ATPase"/>
</dbReference>
<dbReference type="Pfam" id="PF13732">
    <property type="entry name" value="DrrA1-3_C"/>
    <property type="match status" value="1"/>
</dbReference>
<feature type="compositionally biased region" description="Basic and acidic residues" evidence="10">
    <location>
        <begin position="308"/>
        <end position="325"/>
    </location>
</feature>
<evidence type="ECO:0000259" key="11">
    <source>
        <dbReference type="PROSITE" id="PS50893"/>
    </source>
</evidence>
<dbReference type="InterPro" id="IPR017871">
    <property type="entry name" value="ABC_transporter-like_CS"/>
</dbReference>
<dbReference type="Gene3D" id="3.40.50.300">
    <property type="entry name" value="P-loop containing nucleotide triphosphate hydrolases"/>
    <property type="match status" value="1"/>
</dbReference>
<evidence type="ECO:0000256" key="2">
    <source>
        <dbReference type="ARBA" id="ARBA00022448"/>
    </source>
</evidence>
<dbReference type="InterPro" id="IPR027417">
    <property type="entry name" value="P-loop_NTPase"/>
</dbReference>
<dbReference type="NCBIfam" id="TIGR01188">
    <property type="entry name" value="drrA"/>
    <property type="match status" value="1"/>
</dbReference>
<dbReference type="PROSITE" id="PS00211">
    <property type="entry name" value="ABC_TRANSPORTER_1"/>
    <property type="match status" value="1"/>
</dbReference>
<dbReference type="PANTHER" id="PTHR42711">
    <property type="entry name" value="ABC TRANSPORTER ATP-BINDING PROTEIN"/>
    <property type="match status" value="1"/>
</dbReference>
<dbReference type="InterPro" id="IPR005894">
    <property type="entry name" value="DrrA"/>
</dbReference>
<keyword evidence="13" id="KW-1185">Reference proteome</keyword>
<dbReference type="Pfam" id="PF00005">
    <property type="entry name" value="ABC_tran"/>
    <property type="match status" value="1"/>
</dbReference>
<evidence type="ECO:0000313" key="12">
    <source>
        <dbReference type="EMBL" id="MEE6257505.1"/>
    </source>
</evidence>
<evidence type="ECO:0000256" key="4">
    <source>
        <dbReference type="ARBA" id="ARBA00022741"/>
    </source>
</evidence>
<evidence type="ECO:0000256" key="9">
    <source>
        <dbReference type="ARBA" id="ARBA00049985"/>
    </source>
</evidence>
<dbReference type="PANTHER" id="PTHR42711:SF19">
    <property type="entry name" value="DOXORUBICIN RESISTANCE ATP-BINDING PROTEIN DRRA"/>
    <property type="match status" value="1"/>
</dbReference>
<accession>A0ABU7RLX2</accession>
<evidence type="ECO:0000256" key="6">
    <source>
        <dbReference type="ARBA" id="ARBA00022967"/>
    </source>
</evidence>
<gene>
    <name evidence="12" type="ORF">V1633_03250</name>
</gene>
<keyword evidence="4" id="KW-0547">Nucleotide-binding</keyword>
<dbReference type="InterPro" id="IPR003439">
    <property type="entry name" value="ABC_transporter-like_ATP-bd"/>
</dbReference>
<dbReference type="InterPro" id="IPR025302">
    <property type="entry name" value="DrrA1/2-like_C"/>
</dbReference>
<proteinExistence type="inferred from homology"/>
<organism evidence="12 13">
    <name type="scientific">Plantactinospora sonchi</name>
    <dbReference type="NCBI Taxonomy" id="1544735"/>
    <lineage>
        <taxon>Bacteria</taxon>
        <taxon>Bacillati</taxon>
        <taxon>Actinomycetota</taxon>
        <taxon>Actinomycetes</taxon>
        <taxon>Micromonosporales</taxon>
        <taxon>Micromonosporaceae</taxon>
        <taxon>Plantactinospora</taxon>
    </lineage>
</organism>
<evidence type="ECO:0000256" key="7">
    <source>
        <dbReference type="ARBA" id="ARBA00023136"/>
    </source>
</evidence>
<dbReference type="SMART" id="SM00382">
    <property type="entry name" value="AAA"/>
    <property type="match status" value="1"/>
</dbReference>
<keyword evidence="3" id="KW-1003">Cell membrane</keyword>
<keyword evidence="7" id="KW-0472">Membrane</keyword>
<evidence type="ECO:0000256" key="5">
    <source>
        <dbReference type="ARBA" id="ARBA00022840"/>
    </source>
</evidence>
<dbReference type="RefSeq" id="WP_331212615.1">
    <property type="nucleotide sequence ID" value="NZ_JAZGQK010000002.1"/>
</dbReference>
<evidence type="ECO:0000256" key="10">
    <source>
        <dbReference type="SAM" id="MobiDB-lite"/>
    </source>
</evidence>
<comment type="caution">
    <text evidence="12">The sequence shown here is derived from an EMBL/GenBank/DDBJ whole genome shotgun (WGS) entry which is preliminary data.</text>
</comment>
<keyword evidence="8" id="KW-0046">Antibiotic resistance</keyword>
<dbReference type="GO" id="GO:0005524">
    <property type="term" value="F:ATP binding"/>
    <property type="evidence" value="ECO:0007669"/>
    <property type="project" value="UniProtKB-KW"/>
</dbReference>
<feature type="domain" description="ABC transporter" evidence="11">
    <location>
        <begin position="5"/>
        <end position="235"/>
    </location>
</feature>
<comment type="subcellular location">
    <subcellularLocation>
        <location evidence="1">Cell membrane</location>
        <topology evidence="1">Peripheral membrane protein</topology>
        <orientation evidence="1">Cytoplasmic side</orientation>
    </subcellularLocation>
</comment>